<feature type="coiled-coil region" evidence="1">
    <location>
        <begin position="69"/>
        <end position="96"/>
    </location>
</feature>
<dbReference type="AlphaFoldDB" id="A0A0W0GE38"/>
<evidence type="ECO:0000256" key="1">
    <source>
        <dbReference type="SAM" id="Coils"/>
    </source>
</evidence>
<sequence length="560" mass="63704">MKPADCRYGSSDVPTSVSCQHCRNVCDFTPPSQSLQPTVDIQALRSNSLPSEAQVAEALAHSEVEEAELTRCREEIRRVRHVLAQLEKHEDALNQRIQQRRSCVCLGNDPDEYSLVIYSDDPPMSSSDSELEDDEFKMMKRTNEKHAALVKLYLKNSGQHSLNIDLWEHVDYKWSDYEEIGDAHDALGETGFSVFCSLMQEIYRCAEFRYSYPDNLIALLDPEDMNIEENGFPLLSSFYDHRDTNTIASNAQWFWKSIKAAPIKHLSLYTFGRLDYLPCNHIQSLVIQNPDHWSLLLNFLARLPRLESLTLQRLEHREFDQSPPFRPIILPQLRDLVITTEWKPPVLDPLFAALALPALSSLKLTAGGDMFLYRGFAAEPWDLSVAFSPMLRHSSSPLREVELHLPISTISATAATGMLRVLPNLTHLTLEYRVTQTEPSVIPVLCSQMQPTHNVDKTSESEILLPCLQHLAFYEFWNEGCDADRCISTTGHFLDMVEARKQESGLLQDVSLVFYKDGQCDKPPLSLPEGLASRVTTLKATGIQRCHIRLPTYLWVEVEI</sequence>
<evidence type="ECO:0000313" key="3">
    <source>
        <dbReference type="Proteomes" id="UP000054988"/>
    </source>
</evidence>
<dbReference type="Proteomes" id="UP000054988">
    <property type="component" value="Unassembled WGS sequence"/>
</dbReference>
<evidence type="ECO:0008006" key="4">
    <source>
        <dbReference type="Google" id="ProtNLM"/>
    </source>
</evidence>
<dbReference type="Gene3D" id="3.80.10.10">
    <property type="entry name" value="Ribonuclease Inhibitor"/>
    <property type="match status" value="1"/>
</dbReference>
<protein>
    <recommendedName>
        <fullName evidence="4">F-box domain-containing protein</fullName>
    </recommendedName>
</protein>
<dbReference type="InterPro" id="IPR032675">
    <property type="entry name" value="LRR_dom_sf"/>
</dbReference>
<proteinExistence type="predicted"/>
<name>A0A0W0GE38_MONRR</name>
<organism evidence="2 3">
    <name type="scientific">Moniliophthora roreri</name>
    <name type="common">Frosty pod rot fungus</name>
    <name type="synonym">Monilia roreri</name>
    <dbReference type="NCBI Taxonomy" id="221103"/>
    <lineage>
        <taxon>Eukaryota</taxon>
        <taxon>Fungi</taxon>
        <taxon>Dikarya</taxon>
        <taxon>Basidiomycota</taxon>
        <taxon>Agaricomycotina</taxon>
        <taxon>Agaricomycetes</taxon>
        <taxon>Agaricomycetidae</taxon>
        <taxon>Agaricales</taxon>
        <taxon>Marasmiineae</taxon>
        <taxon>Marasmiaceae</taxon>
        <taxon>Moniliophthora</taxon>
    </lineage>
</organism>
<comment type="caution">
    <text evidence="2">The sequence shown here is derived from an EMBL/GenBank/DDBJ whole genome shotgun (WGS) entry which is preliminary data.</text>
</comment>
<evidence type="ECO:0000313" key="2">
    <source>
        <dbReference type="EMBL" id="KTB46813.1"/>
    </source>
</evidence>
<accession>A0A0W0GE38</accession>
<keyword evidence="1" id="KW-0175">Coiled coil</keyword>
<dbReference type="EMBL" id="LATX01000243">
    <property type="protein sequence ID" value="KTB46813.1"/>
    <property type="molecule type" value="Genomic_DNA"/>
</dbReference>
<reference evidence="2 3" key="1">
    <citation type="submission" date="2015-12" db="EMBL/GenBank/DDBJ databases">
        <title>Draft genome sequence of Moniliophthora roreri, the causal agent of frosty pod rot of cacao.</title>
        <authorList>
            <person name="Aime M.C."/>
            <person name="Diaz-Valderrama J.R."/>
            <person name="Kijpornyongpan T."/>
            <person name="Phillips-Mora W."/>
        </authorList>
    </citation>
    <scope>NUCLEOTIDE SEQUENCE [LARGE SCALE GENOMIC DNA]</scope>
    <source>
        <strain evidence="2 3">MCA 2952</strain>
    </source>
</reference>
<gene>
    <name evidence="2" type="ORF">WG66_618</name>
</gene>